<sequence>DKQIYFLDRYVFYQFSSDECTYLFCEYEGEKGWINGVKFLLKMVPVTSPKINMCNLDNRRIEETAETNAEILARLTAAVQRELAAVLAVKARKSAMNQSYDICSGEATVQKTPKDICDAQAGVMCKIQEREDIGHIELVQKFAKENCHVPQANKREPVNTDQERWYLKYVGNGGMSEMEWDILALSSQLHQLAMAMLPWTLPGDEVTTVQVKELDQDVLVLRRVLSQSPTPTCAENDWSMGSSRLRIFDPHIEKKDSALFPGRELPLHTFDVPYFKYIDEEDEEDEWSSRSQSSTEDDSVDSLLSDRYVVVSGTPEKILEHLLNDLHLEEVQDKDTEIKVVNTISLLNKLYKLMS</sequence>
<dbReference type="Gene3D" id="1.20.870.10">
    <property type="entry name" value="Son of sevenless (SoS) protein Chain: S domain 1"/>
    <property type="match status" value="1"/>
</dbReference>
<name>V8NFD9_OPHHA</name>
<protein>
    <submittedName>
        <fullName evidence="1">Rap guanine nucleotide exchange factor 5</fullName>
    </submittedName>
</protein>
<proteinExistence type="predicted"/>
<organism evidence="1 2">
    <name type="scientific">Ophiophagus hannah</name>
    <name type="common">King cobra</name>
    <name type="synonym">Naja hannah</name>
    <dbReference type="NCBI Taxonomy" id="8665"/>
    <lineage>
        <taxon>Eukaryota</taxon>
        <taxon>Metazoa</taxon>
        <taxon>Chordata</taxon>
        <taxon>Craniata</taxon>
        <taxon>Vertebrata</taxon>
        <taxon>Euteleostomi</taxon>
        <taxon>Lepidosauria</taxon>
        <taxon>Squamata</taxon>
        <taxon>Bifurcata</taxon>
        <taxon>Unidentata</taxon>
        <taxon>Episquamata</taxon>
        <taxon>Toxicofera</taxon>
        <taxon>Serpentes</taxon>
        <taxon>Colubroidea</taxon>
        <taxon>Elapidae</taxon>
        <taxon>Elapinae</taxon>
        <taxon>Ophiophagus</taxon>
    </lineage>
</organism>
<dbReference type="Proteomes" id="UP000018936">
    <property type="component" value="Unassembled WGS sequence"/>
</dbReference>
<accession>V8NFD9</accession>
<dbReference type="EMBL" id="AZIM01004734">
    <property type="protein sequence ID" value="ETE60358.1"/>
    <property type="molecule type" value="Genomic_DNA"/>
</dbReference>
<evidence type="ECO:0000313" key="2">
    <source>
        <dbReference type="Proteomes" id="UP000018936"/>
    </source>
</evidence>
<comment type="caution">
    <text evidence="1">The sequence shown here is derived from an EMBL/GenBank/DDBJ whole genome shotgun (WGS) entry which is preliminary data.</text>
</comment>
<gene>
    <name evidence="1" type="primary">RAPGEF5</name>
    <name evidence="1" type="ORF">L345_13900</name>
</gene>
<dbReference type="AlphaFoldDB" id="V8NFD9"/>
<feature type="non-terminal residue" evidence="1">
    <location>
        <position position="355"/>
    </location>
</feature>
<keyword evidence="2" id="KW-1185">Reference proteome</keyword>
<feature type="non-terminal residue" evidence="1">
    <location>
        <position position="1"/>
    </location>
</feature>
<reference evidence="1 2" key="1">
    <citation type="journal article" date="2013" name="Proc. Natl. Acad. Sci. U.S.A.">
        <title>The king cobra genome reveals dynamic gene evolution and adaptation in the snake venom system.</title>
        <authorList>
            <person name="Vonk F.J."/>
            <person name="Casewell N.R."/>
            <person name="Henkel C.V."/>
            <person name="Heimberg A.M."/>
            <person name="Jansen H.J."/>
            <person name="McCleary R.J."/>
            <person name="Kerkkamp H.M."/>
            <person name="Vos R.A."/>
            <person name="Guerreiro I."/>
            <person name="Calvete J.J."/>
            <person name="Wuster W."/>
            <person name="Woods A.E."/>
            <person name="Logan J.M."/>
            <person name="Harrison R.A."/>
            <person name="Castoe T.A."/>
            <person name="de Koning A.P."/>
            <person name="Pollock D.D."/>
            <person name="Yandell M."/>
            <person name="Calderon D."/>
            <person name="Renjifo C."/>
            <person name="Currier R.B."/>
            <person name="Salgado D."/>
            <person name="Pla D."/>
            <person name="Sanz L."/>
            <person name="Hyder A.S."/>
            <person name="Ribeiro J.M."/>
            <person name="Arntzen J.W."/>
            <person name="van den Thillart G.E."/>
            <person name="Boetzer M."/>
            <person name="Pirovano W."/>
            <person name="Dirks R.P."/>
            <person name="Spaink H.P."/>
            <person name="Duboule D."/>
            <person name="McGlinn E."/>
            <person name="Kini R.M."/>
            <person name="Richardson M.K."/>
        </authorList>
    </citation>
    <scope>NUCLEOTIDE SEQUENCE</scope>
    <source>
        <tissue evidence="1">Blood</tissue>
    </source>
</reference>
<evidence type="ECO:0000313" key="1">
    <source>
        <dbReference type="EMBL" id="ETE60358.1"/>
    </source>
</evidence>
<dbReference type="OrthoDB" id="21144at2759"/>